<name>A0A8H7W4P9_9HELO</name>
<dbReference type="Proteomes" id="UP000664132">
    <property type="component" value="Unassembled WGS sequence"/>
</dbReference>
<comment type="similarity">
    <text evidence="1">Belongs to the oxygen-dependent FAD-linked oxidoreductase family.</text>
</comment>
<feature type="domain" description="FAD linked oxidase N-terminal" evidence="6">
    <location>
        <begin position="73"/>
        <end position="193"/>
    </location>
</feature>
<dbReference type="InterPro" id="IPR050416">
    <property type="entry name" value="FAD-linked_Oxidoreductase"/>
</dbReference>
<evidence type="ECO:0000256" key="3">
    <source>
        <dbReference type="ARBA" id="ARBA00022827"/>
    </source>
</evidence>
<dbReference type="GO" id="GO:0016491">
    <property type="term" value="F:oxidoreductase activity"/>
    <property type="evidence" value="ECO:0007669"/>
    <property type="project" value="UniProtKB-KW"/>
</dbReference>
<evidence type="ECO:0000313" key="8">
    <source>
        <dbReference type="Proteomes" id="UP000664132"/>
    </source>
</evidence>
<dbReference type="InterPro" id="IPR006094">
    <property type="entry name" value="Oxid_FAD_bind_N"/>
</dbReference>
<accession>A0A8H7W4P9</accession>
<feature type="compositionally biased region" description="Polar residues" evidence="5">
    <location>
        <begin position="62"/>
        <end position="71"/>
    </location>
</feature>
<reference evidence="7" key="1">
    <citation type="submission" date="2021-02" db="EMBL/GenBank/DDBJ databases">
        <title>Genome sequence Cadophora malorum strain M34.</title>
        <authorList>
            <person name="Stefanovic E."/>
            <person name="Vu D."/>
            <person name="Scully C."/>
            <person name="Dijksterhuis J."/>
            <person name="Roader J."/>
            <person name="Houbraken J."/>
        </authorList>
    </citation>
    <scope>NUCLEOTIDE SEQUENCE</scope>
    <source>
        <strain evidence="7">M34</strain>
    </source>
</reference>
<keyword evidence="4" id="KW-0560">Oxidoreductase</keyword>
<organism evidence="7 8">
    <name type="scientific">Cadophora malorum</name>
    <dbReference type="NCBI Taxonomy" id="108018"/>
    <lineage>
        <taxon>Eukaryota</taxon>
        <taxon>Fungi</taxon>
        <taxon>Dikarya</taxon>
        <taxon>Ascomycota</taxon>
        <taxon>Pezizomycotina</taxon>
        <taxon>Leotiomycetes</taxon>
        <taxon>Helotiales</taxon>
        <taxon>Ploettnerulaceae</taxon>
        <taxon>Cadophora</taxon>
    </lineage>
</organism>
<evidence type="ECO:0000256" key="4">
    <source>
        <dbReference type="ARBA" id="ARBA00023002"/>
    </source>
</evidence>
<keyword evidence="3" id="KW-0274">FAD</keyword>
<dbReference type="GO" id="GO:0050660">
    <property type="term" value="F:flavin adenine dinucleotide binding"/>
    <property type="evidence" value="ECO:0007669"/>
    <property type="project" value="InterPro"/>
</dbReference>
<sequence length="392" mass="42414">MAELSTALLAVLTPQIRLEQSPAVSTYQEAITSNAATRNSIAQQTVPITQTRRKVGLGPQHVGSQPYASSSRKPKSTLEVQIATKIITTLQSRFAVRTFGHIPNPGFSSVGETDLVIDLQELRRVVLAPGQDFVSVGPGATWGEVYEVLEKDELTVVGGRVSQVGVGGLLLGGGMSHFSNRWGMTCDDVKNFEDLFRSLKGGGSNFGIVTRFDLYTYPDYKVWCTSKMYNANDTERVMKAAVEVRKAMETDDRIGFFLTCTGDLFVAGMLHLGWTYSPVSAFKAFNEITLMMVKVPEMSGTTSSVAAAVSMNEPAKRESGTLTLLPDVDLYVELQDVLQTIKSKSAATTSESYSLIFTYQPVAKASAKEGNSLNVSPVSQACGTKTDKGIDL</sequence>
<gene>
    <name evidence="7" type="ORF">IFR04_009281</name>
</gene>
<evidence type="ECO:0000256" key="5">
    <source>
        <dbReference type="SAM" id="MobiDB-lite"/>
    </source>
</evidence>
<dbReference type="Gene3D" id="3.30.465.10">
    <property type="match status" value="2"/>
</dbReference>
<feature type="region of interest" description="Disordered" evidence="5">
    <location>
        <begin position="54"/>
        <end position="75"/>
    </location>
</feature>
<keyword evidence="2" id="KW-0285">Flavoprotein</keyword>
<dbReference type="PANTHER" id="PTHR42973">
    <property type="entry name" value="BINDING OXIDOREDUCTASE, PUTATIVE (AFU_ORTHOLOGUE AFUA_1G17690)-RELATED"/>
    <property type="match status" value="1"/>
</dbReference>
<proteinExistence type="inferred from homology"/>
<keyword evidence="8" id="KW-1185">Reference proteome</keyword>
<evidence type="ECO:0000256" key="2">
    <source>
        <dbReference type="ARBA" id="ARBA00022630"/>
    </source>
</evidence>
<dbReference type="InterPro" id="IPR036318">
    <property type="entry name" value="FAD-bd_PCMH-like_sf"/>
</dbReference>
<dbReference type="PANTHER" id="PTHR42973:SF54">
    <property type="entry name" value="FAD-BINDING PCMH-TYPE DOMAIN-CONTAINING PROTEIN"/>
    <property type="match status" value="1"/>
</dbReference>
<evidence type="ECO:0000256" key="1">
    <source>
        <dbReference type="ARBA" id="ARBA00005466"/>
    </source>
</evidence>
<dbReference type="SUPFAM" id="SSF56176">
    <property type="entry name" value="FAD-binding/transporter-associated domain-like"/>
    <property type="match status" value="1"/>
</dbReference>
<dbReference type="Gene3D" id="3.40.462.20">
    <property type="match status" value="1"/>
</dbReference>
<dbReference type="AlphaFoldDB" id="A0A8H7W4P9"/>
<dbReference type="OrthoDB" id="2151789at2759"/>
<protein>
    <recommendedName>
        <fullName evidence="6">FAD linked oxidase N-terminal domain-containing protein</fullName>
    </recommendedName>
</protein>
<comment type="caution">
    <text evidence="7">The sequence shown here is derived from an EMBL/GenBank/DDBJ whole genome shotgun (WGS) entry which is preliminary data.</text>
</comment>
<dbReference type="Pfam" id="PF01565">
    <property type="entry name" value="FAD_binding_4"/>
    <property type="match status" value="1"/>
</dbReference>
<evidence type="ECO:0000313" key="7">
    <source>
        <dbReference type="EMBL" id="KAG4417551.1"/>
    </source>
</evidence>
<dbReference type="InterPro" id="IPR016169">
    <property type="entry name" value="FAD-bd_PCMH_sub2"/>
</dbReference>
<evidence type="ECO:0000259" key="6">
    <source>
        <dbReference type="Pfam" id="PF01565"/>
    </source>
</evidence>
<dbReference type="EMBL" id="JAFJYH010000151">
    <property type="protein sequence ID" value="KAG4417551.1"/>
    <property type="molecule type" value="Genomic_DNA"/>
</dbReference>